<accession>Q23ZB7</accession>
<proteinExistence type="predicted"/>
<keyword evidence="2" id="KW-1185">Reference proteome</keyword>
<dbReference type="AlphaFoldDB" id="Q23ZB7"/>
<dbReference type="RefSeq" id="XP_001022099.1">
    <property type="nucleotide sequence ID" value="XM_001022099.1"/>
</dbReference>
<protein>
    <submittedName>
        <fullName evidence="1">Uncharacterized protein</fullName>
    </submittedName>
</protein>
<evidence type="ECO:0000313" key="2">
    <source>
        <dbReference type="Proteomes" id="UP000009168"/>
    </source>
</evidence>
<reference evidence="2" key="1">
    <citation type="journal article" date="2006" name="PLoS Biol.">
        <title>Macronuclear genome sequence of the ciliate Tetrahymena thermophila, a model eukaryote.</title>
        <authorList>
            <person name="Eisen J.A."/>
            <person name="Coyne R.S."/>
            <person name="Wu M."/>
            <person name="Wu D."/>
            <person name="Thiagarajan M."/>
            <person name="Wortman J.R."/>
            <person name="Badger J.H."/>
            <person name="Ren Q."/>
            <person name="Amedeo P."/>
            <person name="Jones K.M."/>
            <person name="Tallon L.J."/>
            <person name="Delcher A.L."/>
            <person name="Salzberg S.L."/>
            <person name="Silva J.C."/>
            <person name="Haas B.J."/>
            <person name="Majoros W.H."/>
            <person name="Farzad M."/>
            <person name="Carlton J.M."/>
            <person name="Smith R.K. Jr."/>
            <person name="Garg J."/>
            <person name="Pearlman R.E."/>
            <person name="Karrer K.M."/>
            <person name="Sun L."/>
            <person name="Manning G."/>
            <person name="Elde N.C."/>
            <person name="Turkewitz A.P."/>
            <person name="Asai D.J."/>
            <person name="Wilkes D.E."/>
            <person name="Wang Y."/>
            <person name="Cai H."/>
            <person name="Collins K."/>
            <person name="Stewart B.A."/>
            <person name="Lee S.R."/>
            <person name="Wilamowska K."/>
            <person name="Weinberg Z."/>
            <person name="Ruzzo W.L."/>
            <person name="Wloga D."/>
            <person name="Gaertig J."/>
            <person name="Frankel J."/>
            <person name="Tsao C.-C."/>
            <person name="Gorovsky M.A."/>
            <person name="Keeling P.J."/>
            <person name="Waller R.F."/>
            <person name="Patron N.J."/>
            <person name="Cherry J.M."/>
            <person name="Stover N.A."/>
            <person name="Krieger C.J."/>
            <person name="del Toro C."/>
            <person name="Ryder H.F."/>
            <person name="Williamson S.C."/>
            <person name="Barbeau R.A."/>
            <person name="Hamilton E.P."/>
            <person name="Orias E."/>
        </authorList>
    </citation>
    <scope>NUCLEOTIDE SEQUENCE [LARGE SCALE GENOMIC DNA]</scope>
    <source>
        <strain evidence="2">SB210</strain>
    </source>
</reference>
<evidence type="ECO:0000313" key="1">
    <source>
        <dbReference type="EMBL" id="EAS01854.1"/>
    </source>
</evidence>
<dbReference type="KEGG" id="tet:TTHERM_01149250"/>
<dbReference type="EMBL" id="GG662553">
    <property type="protein sequence ID" value="EAS01854.1"/>
    <property type="molecule type" value="Genomic_DNA"/>
</dbReference>
<name>Q23ZB7_TETTS</name>
<dbReference type="HOGENOM" id="CLU_1028476_0_0_1"/>
<dbReference type="Proteomes" id="UP000009168">
    <property type="component" value="Unassembled WGS sequence"/>
</dbReference>
<gene>
    <name evidence="1" type="ORF">TTHERM_01149250</name>
</gene>
<organism evidence="1 2">
    <name type="scientific">Tetrahymena thermophila (strain SB210)</name>
    <dbReference type="NCBI Taxonomy" id="312017"/>
    <lineage>
        <taxon>Eukaryota</taxon>
        <taxon>Sar</taxon>
        <taxon>Alveolata</taxon>
        <taxon>Ciliophora</taxon>
        <taxon>Intramacronucleata</taxon>
        <taxon>Oligohymenophorea</taxon>
        <taxon>Hymenostomatida</taxon>
        <taxon>Tetrahymenina</taxon>
        <taxon>Tetrahymenidae</taxon>
        <taxon>Tetrahymena</taxon>
    </lineage>
</organism>
<sequence>MDQNQFIRFIDIETQKNLIKLLNIQEDSPLIDQAVIFNIEKKYEYTWAQKLFQSTIDPSHFILNFPTTGKKYIFLNKNMKYTKKIQQNEQIIEDDRLFSVIYCFDFKKKAWTEKEYLNASKHFIKALNLNQDLNNIKNMKWRQSGINWGKATLYSRCYQHCEANCIGSCSKCVYFLQEEELKNSFIPYKIEQNPKFIFENALFEIAKRFNDYLYPLLIFQQNEIPINLNEFLIKTSCVLSQAIFAKSK</sequence>
<dbReference type="InParanoid" id="Q23ZB7"/>
<dbReference type="GeneID" id="7825194"/>